<reference evidence="4" key="1">
    <citation type="submission" date="2012-12" db="EMBL/GenBank/DDBJ databases">
        <authorList>
            <person name="Hellsten U."/>
            <person name="Grimwood J."/>
            <person name="Chapman J.A."/>
            <person name="Shapiro H."/>
            <person name="Aerts A."/>
            <person name="Otillar R.P."/>
            <person name="Terry A.Y."/>
            <person name="Boore J.L."/>
            <person name="Simakov O."/>
            <person name="Marletaz F."/>
            <person name="Cho S.-J."/>
            <person name="Edsinger-Gonzales E."/>
            <person name="Havlak P."/>
            <person name="Kuo D.-H."/>
            <person name="Larsson T."/>
            <person name="Lv J."/>
            <person name="Arendt D."/>
            <person name="Savage R."/>
            <person name="Osoegawa K."/>
            <person name="de Jong P."/>
            <person name="Lindberg D.R."/>
            <person name="Seaver E.C."/>
            <person name="Weisblat D.A."/>
            <person name="Putnam N.H."/>
            <person name="Grigoriev I.V."/>
            <person name="Rokhsar D.S."/>
        </authorList>
    </citation>
    <scope>NUCLEOTIDE SEQUENCE</scope>
</reference>
<dbReference type="GeneID" id="20211925"/>
<dbReference type="OMA" id="IDIHHEE"/>
<protein>
    <submittedName>
        <fullName evidence="2 3">Uncharacterized protein</fullName>
    </submittedName>
</protein>
<dbReference type="EMBL" id="AMQM01003872">
    <property type="status" value="NOT_ANNOTATED_CDS"/>
    <property type="molecule type" value="Genomic_DNA"/>
</dbReference>
<dbReference type="InterPro" id="IPR022894">
    <property type="entry name" value="Oligoribonuclease"/>
</dbReference>
<evidence type="ECO:0000256" key="1">
    <source>
        <dbReference type="ARBA" id="ARBA00022722"/>
    </source>
</evidence>
<dbReference type="Proteomes" id="UP000015101">
    <property type="component" value="Unassembled WGS sequence"/>
</dbReference>
<keyword evidence="4" id="KW-1185">Reference proteome</keyword>
<dbReference type="InParanoid" id="T1FSX8"/>
<dbReference type="KEGG" id="hro:HELRODRAFT_191378"/>
<proteinExistence type="predicted"/>
<dbReference type="EMBL" id="KB096325">
    <property type="protein sequence ID" value="ESO05761.1"/>
    <property type="molecule type" value="Genomic_DNA"/>
</dbReference>
<evidence type="ECO:0000313" key="2">
    <source>
        <dbReference type="EMBL" id="ESO05761.1"/>
    </source>
</evidence>
<dbReference type="GO" id="GO:0000175">
    <property type="term" value="F:3'-5'-RNA exonuclease activity"/>
    <property type="evidence" value="ECO:0007669"/>
    <property type="project" value="InterPro"/>
</dbReference>
<dbReference type="eggNOG" id="ENOG502S418">
    <property type="taxonomic scope" value="Eukaryota"/>
</dbReference>
<dbReference type="AlphaFoldDB" id="T1FSX8"/>
<accession>T1FSX8</accession>
<dbReference type="PANTHER" id="PTHR11046:SF25">
    <property type="match status" value="1"/>
</dbReference>
<reference evidence="3" key="3">
    <citation type="submission" date="2015-06" db="UniProtKB">
        <authorList>
            <consortium name="EnsemblMetazoa"/>
        </authorList>
    </citation>
    <scope>IDENTIFICATION</scope>
</reference>
<keyword evidence="1" id="KW-0378">Hydrolase</keyword>
<name>T1FSX8_HELRO</name>
<dbReference type="RefSeq" id="XP_009016394.1">
    <property type="nucleotide sequence ID" value="XM_009018146.1"/>
</dbReference>
<organism evidence="3 4">
    <name type="scientific">Helobdella robusta</name>
    <name type="common">Californian leech</name>
    <dbReference type="NCBI Taxonomy" id="6412"/>
    <lineage>
        <taxon>Eukaryota</taxon>
        <taxon>Metazoa</taxon>
        <taxon>Spiralia</taxon>
        <taxon>Lophotrochozoa</taxon>
        <taxon>Annelida</taxon>
        <taxon>Clitellata</taxon>
        <taxon>Hirudinea</taxon>
        <taxon>Rhynchobdellida</taxon>
        <taxon>Glossiphoniidae</taxon>
        <taxon>Helobdella</taxon>
    </lineage>
</organism>
<dbReference type="OrthoDB" id="6140945at2759"/>
<sequence>MICLADFDNMHGLTGRTGKGGTAVSFLYNLSKLRHLFFLYIMYNYKGDPSAFKAFLKANNVTAGTFLIYVENRLNLILYMDSIDIHHEELLRTFLRNNNRNKITKSCIGIKQVGVMVQFQALGIIGKIITGPWMTLVYRNIHGLLNLEMGSVFQLGKSVIEGMLHHPAEVMLMKTDVFGHPLKEDVLLSLMNKVYSNDMLYKLLISLMQSVIEVMERQMGNYLTRELSNPTPQMIADTSSASPHNIHAERTFALSDFFIRKSPCATIGFVNAKVKAKMNHTMDCLDAKSEQKQNKIIKFAITWLAKIRHISKDTERQTDHAILERRRQLSQKTEDKDRKNTEHAVLKLIQDRKKKKDTFIISYWEVDKESAEDHKLPVESLITDLINGYDYDY</sequence>
<dbReference type="CTD" id="20211925"/>
<dbReference type="HOGENOM" id="CLU_702622_0_0_1"/>
<evidence type="ECO:0000313" key="3">
    <source>
        <dbReference type="EnsemblMetazoa" id="HelroP191378"/>
    </source>
</evidence>
<dbReference type="STRING" id="6412.T1FSX8"/>
<keyword evidence="1" id="KW-0540">Nuclease</keyword>
<dbReference type="PANTHER" id="PTHR11046">
    <property type="entry name" value="OLIGORIBONUCLEASE, MITOCHONDRIAL"/>
    <property type="match status" value="1"/>
</dbReference>
<dbReference type="EnsemblMetazoa" id="HelroT191378">
    <property type="protein sequence ID" value="HelroP191378"/>
    <property type="gene ID" value="HelroG191378"/>
</dbReference>
<gene>
    <name evidence="3" type="primary">20211925</name>
    <name evidence="2" type="ORF">HELRODRAFT_191378</name>
</gene>
<reference evidence="2 4" key="2">
    <citation type="journal article" date="2013" name="Nature">
        <title>Insights into bilaterian evolution from three spiralian genomes.</title>
        <authorList>
            <person name="Simakov O."/>
            <person name="Marletaz F."/>
            <person name="Cho S.J."/>
            <person name="Edsinger-Gonzales E."/>
            <person name="Havlak P."/>
            <person name="Hellsten U."/>
            <person name="Kuo D.H."/>
            <person name="Larsson T."/>
            <person name="Lv J."/>
            <person name="Arendt D."/>
            <person name="Savage R."/>
            <person name="Osoegawa K."/>
            <person name="de Jong P."/>
            <person name="Grimwood J."/>
            <person name="Chapman J.A."/>
            <person name="Shapiro H."/>
            <person name="Aerts A."/>
            <person name="Otillar R.P."/>
            <person name="Terry A.Y."/>
            <person name="Boore J.L."/>
            <person name="Grigoriev I.V."/>
            <person name="Lindberg D.R."/>
            <person name="Seaver E.C."/>
            <person name="Weisblat D.A."/>
            <person name="Putnam N.H."/>
            <person name="Rokhsar D.S."/>
        </authorList>
    </citation>
    <scope>NUCLEOTIDE SEQUENCE</scope>
</reference>
<evidence type="ECO:0000313" key="4">
    <source>
        <dbReference type="Proteomes" id="UP000015101"/>
    </source>
</evidence>